<dbReference type="EMBL" id="JACHKA010000001">
    <property type="protein sequence ID" value="MBB5987057.1"/>
    <property type="molecule type" value="Genomic_DNA"/>
</dbReference>
<feature type="domain" description="N-acetyltransferase" evidence="3">
    <location>
        <begin position="8"/>
        <end position="180"/>
    </location>
</feature>
<gene>
    <name evidence="4" type="ORF">HNP60_003031</name>
</gene>
<evidence type="ECO:0000256" key="1">
    <source>
        <dbReference type="ARBA" id="ARBA00022679"/>
    </source>
</evidence>
<keyword evidence="1" id="KW-0808">Transferase</keyword>
<sequence>MADTSPTPRIRPATRHDVPALAALKLRCFRETFLEDFAVPYPPADLGVFERTAYGEPTIAAEISASDHATWVCEAGDGALVGYAHAGPCKLPHPDVTDRSGELYQLYLRRDAQGMGLGRRLVTTALDWLDEHFPGPLWLGVWSGNARAIAVYQSLGFRKAGEYQFMVGNHRDDEYILRRD</sequence>
<name>A0ABR6NIE5_9SPHN</name>
<evidence type="ECO:0000313" key="5">
    <source>
        <dbReference type="Proteomes" id="UP001138540"/>
    </source>
</evidence>
<proteinExistence type="predicted"/>
<dbReference type="InterPro" id="IPR016181">
    <property type="entry name" value="Acyl_CoA_acyltransferase"/>
</dbReference>
<accession>A0ABR6NIE5</accession>
<dbReference type="PANTHER" id="PTHR43877:SF1">
    <property type="entry name" value="ACETYLTRANSFERASE"/>
    <property type="match status" value="1"/>
</dbReference>
<keyword evidence="5" id="KW-1185">Reference proteome</keyword>
<dbReference type="Gene3D" id="3.40.630.30">
    <property type="match status" value="1"/>
</dbReference>
<dbReference type="Pfam" id="PF00583">
    <property type="entry name" value="Acetyltransf_1"/>
    <property type="match status" value="1"/>
</dbReference>
<dbReference type="CDD" id="cd04301">
    <property type="entry name" value="NAT_SF"/>
    <property type="match status" value="1"/>
</dbReference>
<dbReference type="InterPro" id="IPR050832">
    <property type="entry name" value="Bact_Acetyltransf"/>
</dbReference>
<dbReference type="InterPro" id="IPR000182">
    <property type="entry name" value="GNAT_dom"/>
</dbReference>
<dbReference type="SUPFAM" id="SSF55729">
    <property type="entry name" value="Acyl-CoA N-acyltransferases (Nat)"/>
    <property type="match status" value="1"/>
</dbReference>
<evidence type="ECO:0000256" key="2">
    <source>
        <dbReference type="ARBA" id="ARBA00023315"/>
    </source>
</evidence>
<protein>
    <submittedName>
        <fullName evidence="4">Ribosomal protein S18 acetylase RimI-like enzyme</fullName>
    </submittedName>
</protein>
<organism evidence="4 5">
    <name type="scientific">Sphingobium lignivorans</name>
    <dbReference type="NCBI Taxonomy" id="2735886"/>
    <lineage>
        <taxon>Bacteria</taxon>
        <taxon>Pseudomonadati</taxon>
        <taxon>Pseudomonadota</taxon>
        <taxon>Alphaproteobacteria</taxon>
        <taxon>Sphingomonadales</taxon>
        <taxon>Sphingomonadaceae</taxon>
        <taxon>Sphingobium</taxon>
    </lineage>
</organism>
<comment type="caution">
    <text evidence="4">The sequence shown here is derived from an EMBL/GenBank/DDBJ whole genome shotgun (WGS) entry which is preliminary data.</text>
</comment>
<reference evidence="4 5" key="1">
    <citation type="submission" date="2020-08" db="EMBL/GenBank/DDBJ databases">
        <title>Exploring microbial biodiversity for novel pathways involved in the catabolism of aromatic compounds derived from lignin.</title>
        <authorList>
            <person name="Elkins J."/>
        </authorList>
    </citation>
    <scope>NUCLEOTIDE SEQUENCE [LARGE SCALE GENOMIC DNA]</scope>
    <source>
        <strain evidence="4 5">B1D3A</strain>
    </source>
</reference>
<dbReference type="PANTHER" id="PTHR43877">
    <property type="entry name" value="AMINOALKYLPHOSPHONATE N-ACETYLTRANSFERASE-RELATED-RELATED"/>
    <property type="match status" value="1"/>
</dbReference>
<keyword evidence="2" id="KW-0012">Acyltransferase</keyword>
<dbReference type="Proteomes" id="UP001138540">
    <property type="component" value="Unassembled WGS sequence"/>
</dbReference>
<evidence type="ECO:0000313" key="4">
    <source>
        <dbReference type="EMBL" id="MBB5987057.1"/>
    </source>
</evidence>
<dbReference type="PROSITE" id="PS51186">
    <property type="entry name" value="GNAT"/>
    <property type="match status" value="1"/>
</dbReference>
<evidence type="ECO:0000259" key="3">
    <source>
        <dbReference type="PROSITE" id="PS51186"/>
    </source>
</evidence>
<dbReference type="RefSeq" id="WP_184053178.1">
    <property type="nucleotide sequence ID" value="NZ_JACHKA010000001.1"/>
</dbReference>